<feature type="region of interest" description="Disordered" evidence="1">
    <location>
        <begin position="239"/>
        <end position="301"/>
    </location>
</feature>
<accession>A0ABD6SER0</accession>
<protein>
    <submittedName>
        <fullName evidence="2">Uncharacterized protein</fullName>
    </submittedName>
</protein>
<gene>
    <name evidence="2" type="ORF">CN495_07895</name>
</gene>
<evidence type="ECO:0000313" key="2">
    <source>
        <dbReference type="EMBL" id="PER55666.1"/>
    </source>
</evidence>
<sequence>MATVWSVDKITALLDKLKEKGHTGIPNLMTYLLVPYTASAGHDPYDFDSAEILLDEGKVVVKIAEDLSLVVSLTMEFPYEETHRMFLHIDEADRTMTLYFKVLDDWEKVTELDMTARDAQQMYGQISKYLVKERLRQEYGQKGNRMLTENVVNRQLGEGNWSNDFLRNVLIQELQEPSDELVSALANRLINNYTTKDKPWVTERLEAMKSEGLGSMVAGIVEQGMLDTAPKYTYKPKPQEVEKPKQEVQQAVKQEPKQEKEQEQEVVKEAPKAEPKPVDTKPEVKNVQPFYTETKDTNETGEMVDLTAQLENMKM</sequence>
<proteinExistence type="predicted"/>
<dbReference type="AlphaFoldDB" id="A0ABD6SER0"/>
<organism evidence="2 3">
    <name type="scientific">Bacillus thuringiensis</name>
    <dbReference type="NCBI Taxonomy" id="1428"/>
    <lineage>
        <taxon>Bacteria</taxon>
        <taxon>Bacillati</taxon>
        <taxon>Bacillota</taxon>
        <taxon>Bacilli</taxon>
        <taxon>Bacillales</taxon>
        <taxon>Bacillaceae</taxon>
        <taxon>Bacillus</taxon>
        <taxon>Bacillus cereus group</taxon>
    </lineage>
</organism>
<name>A0ABD6SER0_BACTU</name>
<dbReference type="EMBL" id="NTYF01000023">
    <property type="protein sequence ID" value="PER55666.1"/>
    <property type="molecule type" value="Genomic_DNA"/>
</dbReference>
<dbReference type="RefSeq" id="WP_098317009.1">
    <property type="nucleotide sequence ID" value="NZ_NTYF01000023.1"/>
</dbReference>
<evidence type="ECO:0000256" key="1">
    <source>
        <dbReference type="SAM" id="MobiDB-lite"/>
    </source>
</evidence>
<comment type="caution">
    <text evidence="2">The sequence shown here is derived from an EMBL/GenBank/DDBJ whole genome shotgun (WGS) entry which is preliminary data.</text>
</comment>
<reference evidence="2 3" key="1">
    <citation type="submission" date="2017-09" db="EMBL/GenBank/DDBJ databases">
        <title>Large-scale bioinformatics analysis of Bacillus genomes uncovers conserved roles of natural products in bacterial physiology.</title>
        <authorList>
            <consortium name="Agbiome Team Llc"/>
            <person name="Bleich R.M."/>
            <person name="Kirk G.J."/>
            <person name="Santa Maria K.C."/>
            <person name="Allen S.E."/>
            <person name="Farag S."/>
            <person name="Shank E.A."/>
            <person name="Bowers A."/>
        </authorList>
    </citation>
    <scope>NUCLEOTIDE SEQUENCE [LARGE SCALE GENOMIC DNA]</scope>
    <source>
        <strain evidence="2 3">AFS005140</strain>
    </source>
</reference>
<evidence type="ECO:0000313" key="3">
    <source>
        <dbReference type="Proteomes" id="UP000219897"/>
    </source>
</evidence>
<feature type="compositionally biased region" description="Basic and acidic residues" evidence="1">
    <location>
        <begin position="254"/>
        <end position="284"/>
    </location>
</feature>
<dbReference type="Proteomes" id="UP000219897">
    <property type="component" value="Unassembled WGS sequence"/>
</dbReference>